<reference evidence="2 3" key="1">
    <citation type="submission" date="2014-03" db="EMBL/GenBank/DDBJ databases">
        <authorList>
            <person name="Urmite Genomes U."/>
        </authorList>
    </citation>
    <scope>NUCLEOTIDE SEQUENCE [LARGE SCALE GENOMIC DNA]</scope>
    <source>
        <strain evidence="2 3">Vm-5</strain>
    </source>
</reference>
<feature type="transmembrane region" description="Helical" evidence="1">
    <location>
        <begin position="125"/>
        <end position="142"/>
    </location>
</feature>
<dbReference type="InterPro" id="IPR049504">
    <property type="entry name" value="O-antigen_lig"/>
</dbReference>
<feature type="transmembrane region" description="Helical" evidence="1">
    <location>
        <begin position="212"/>
        <end position="228"/>
    </location>
</feature>
<feature type="transmembrane region" description="Helical" evidence="1">
    <location>
        <begin position="162"/>
        <end position="183"/>
    </location>
</feature>
<feature type="transmembrane region" description="Helical" evidence="1">
    <location>
        <begin position="64"/>
        <end position="84"/>
    </location>
</feature>
<reference evidence="3" key="2">
    <citation type="submission" date="2014-05" db="EMBL/GenBank/DDBJ databases">
        <title>Draft genome sequence of Virgibacillus massiliensis Vm-5.</title>
        <authorList>
            <person name="Khelaifia S."/>
            <person name="Croce O."/>
            <person name="Lagier J.C."/>
            <person name="Raoult D."/>
        </authorList>
    </citation>
    <scope>NUCLEOTIDE SEQUENCE [LARGE SCALE GENOMIC DNA]</scope>
    <source>
        <strain evidence="3">Vm-5</strain>
    </source>
</reference>
<accession>A0A024Q8X6</accession>
<feature type="transmembrane region" description="Helical" evidence="1">
    <location>
        <begin position="369"/>
        <end position="390"/>
    </location>
</feature>
<dbReference type="AlphaFoldDB" id="A0A024Q8X6"/>
<keyword evidence="1" id="KW-1133">Transmembrane helix</keyword>
<evidence type="ECO:0000313" key="2">
    <source>
        <dbReference type="EMBL" id="CDQ38381.1"/>
    </source>
</evidence>
<feature type="transmembrane region" description="Helical" evidence="1">
    <location>
        <begin position="96"/>
        <end position="113"/>
    </location>
</feature>
<dbReference type="STRING" id="1462526.BN990_00651"/>
<feature type="transmembrane region" description="Helical" evidence="1">
    <location>
        <begin position="396"/>
        <end position="414"/>
    </location>
</feature>
<organism evidence="2 3">
    <name type="scientific">Virgibacillus massiliensis</name>
    <dbReference type="NCBI Taxonomy" id="1462526"/>
    <lineage>
        <taxon>Bacteria</taxon>
        <taxon>Bacillati</taxon>
        <taxon>Bacillota</taxon>
        <taxon>Bacilli</taxon>
        <taxon>Bacillales</taxon>
        <taxon>Bacillaceae</taxon>
        <taxon>Virgibacillus</taxon>
    </lineage>
</organism>
<proteinExistence type="predicted"/>
<dbReference type="Pfam" id="PF13425">
    <property type="entry name" value="O-antigen_lig"/>
    <property type="match status" value="1"/>
</dbReference>
<dbReference type="EMBL" id="CCDP010000001">
    <property type="protein sequence ID" value="CDQ38381.1"/>
    <property type="molecule type" value="Genomic_DNA"/>
</dbReference>
<protein>
    <recommendedName>
        <fullName evidence="4">Lipid A core-O-antigen ligase</fullName>
    </recommendedName>
</protein>
<keyword evidence="3" id="KW-1185">Reference proteome</keyword>
<feature type="transmembrane region" description="Helical" evidence="1">
    <location>
        <begin position="240"/>
        <end position="257"/>
    </location>
</feature>
<evidence type="ECO:0008006" key="4">
    <source>
        <dbReference type="Google" id="ProtNLM"/>
    </source>
</evidence>
<dbReference type="RefSeq" id="WP_038242308.1">
    <property type="nucleotide sequence ID" value="NZ_BNER01000001.1"/>
</dbReference>
<dbReference type="Proteomes" id="UP000028875">
    <property type="component" value="Unassembled WGS sequence"/>
</dbReference>
<dbReference type="OrthoDB" id="2281244at2"/>
<keyword evidence="1" id="KW-0812">Transmembrane</keyword>
<feature type="transmembrane region" description="Helical" evidence="1">
    <location>
        <begin position="12"/>
        <end position="32"/>
    </location>
</feature>
<name>A0A024Q8X6_9BACI</name>
<gene>
    <name evidence="2" type="ORF">BN990_00651</name>
</gene>
<sequence length="430" mass="49133">MKIDAYTRNKLIFVLIIIQPIIDLLTSFTSQFPISIGAFFRAFTMMVLFISLFVIFYRTDKKLLFFLSAAFLGIGISFFLNAFTKPNFIWFSEFNFYLKASYFIVIVFAIIYVNQKKSLYKHDLYKATTIASFIVGLSYWLAIITNTSMDSYRYYTSGHSGWFFSANELSVIILILFGILSINLMYNKQLSSWIAYLLLLSMIPMIGTKTAFLGGLILISMLIIYHLWRLKLQIWKDIHASALFVILILFFCLIPYTPMGTNTQPGYGLPEDQLEIDTTEEKAISSKTALFFHKVLSSRDIFFVEIKADYMEANTFRKLFGLGYAGDYQKEPKLVEMDFFDLFFSFGVVASSFILLPIIILGKQLLLSFALTVEHLFLFVIIGLSLGIAFLAGHVLFAPSVISYLAIPLLLLGVDEYDYTETSKLHNSCL</sequence>
<feature type="transmembrane region" description="Helical" evidence="1">
    <location>
        <begin position="342"/>
        <end position="362"/>
    </location>
</feature>
<comment type="caution">
    <text evidence="2">The sequence shown here is derived from an EMBL/GenBank/DDBJ whole genome shotgun (WGS) entry which is preliminary data.</text>
</comment>
<evidence type="ECO:0000256" key="1">
    <source>
        <dbReference type="SAM" id="Phobius"/>
    </source>
</evidence>
<feature type="transmembrane region" description="Helical" evidence="1">
    <location>
        <begin position="38"/>
        <end position="57"/>
    </location>
</feature>
<feature type="transmembrane region" description="Helical" evidence="1">
    <location>
        <begin position="190"/>
        <end position="206"/>
    </location>
</feature>
<dbReference type="eggNOG" id="COG0438">
    <property type="taxonomic scope" value="Bacteria"/>
</dbReference>
<keyword evidence="1" id="KW-0472">Membrane</keyword>
<evidence type="ECO:0000313" key="3">
    <source>
        <dbReference type="Proteomes" id="UP000028875"/>
    </source>
</evidence>